<comment type="caution">
    <text evidence="2">The sequence shown here is derived from an EMBL/GenBank/DDBJ whole genome shotgun (WGS) entry which is preliminary data.</text>
</comment>
<dbReference type="InterPro" id="IPR029044">
    <property type="entry name" value="Nucleotide-diphossugar_trans"/>
</dbReference>
<organism evidence="2 3">
    <name type="scientific">Actinomycetospora aeridis</name>
    <dbReference type="NCBI Taxonomy" id="3129231"/>
    <lineage>
        <taxon>Bacteria</taxon>
        <taxon>Bacillati</taxon>
        <taxon>Actinomycetota</taxon>
        <taxon>Actinomycetes</taxon>
        <taxon>Pseudonocardiales</taxon>
        <taxon>Pseudonocardiaceae</taxon>
        <taxon>Actinomycetospora</taxon>
    </lineage>
</organism>
<proteinExistence type="predicted"/>
<accession>A0ABU8N6I5</accession>
<feature type="domain" description="Glycosyltransferase 2-like" evidence="1">
    <location>
        <begin position="20"/>
        <end position="182"/>
    </location>
</feature>
<dbReference type="PANTHER" id="PTHR43685:SF2">
    <property type="entry name" value="GLYCOSYLTRANSFERASE 2-LIKE DOMAIN-CONTAINING PROTEIN"/>
    <property type="match status" value="1"/>
</dbReference>
<dbReference type="EMBL" id="JBBEGL010000004">
    <property type="protein sequence ID" value="MEJ2888003.1"/>
    <property type="molecule type" value="Genomic_DNA"/>
</dbReference>
<dbReference type="RefSeq" id="WP_337714494.1">
    <property type="nucleotide sequence ID" value="NZ_JBBEGL010000004.1"/>
</dbReference>
<evidence type="ECO:0000259" key="1">
    <source>
        <dbReference type="Pfam" id="PF00535"/>
    </source>
</evidence>
<gene>
    <name evidence="2" type="ORF">WCD41_16195</name>
</gene>
<dbReference type="Pfam" id="PF00535">
    <property type="entry name" value="Glycos_transf_2"/>
    <property type="match status" value="1"/>
</dbReference>
<dbReference type="InterPro" id="IPR050834">
    <property type="entry name" value="Glycosyltransf_2"/>
</dbReference>
<dbReference type="PANTHER" id="PTHR43685">
    <property type="entry name" value="GLYCOSYLTRANSFERASE"/>
    <property type="match status" value="1"/>
</dbReference>
<keyword evidence="2" id="KW-0808">Transferase</keyword>
<reference evidence="2 3" key="1">
    <citation type="submission" date="2024-03" db="EMBL/GenBank/DDBJ databases">
        <title>Actinomycetospora sp. OC33-EN06, a novel actinomycete isolated from wild orchid (Aerides multiflora).</title>
        <authorList>
            <person name="Suriyachadkun C."/>
        </authorList>
    </citation>
    <scope>NUCLEOTIDE SEQUENCE [LARGE SCALE GENOMIC DNA]</scope>
    <source>
        <strain evidence="2 3">OC33-EN06</strain>
    </source>
</reference>
<dbReference type="InterPro" id="IPR001173">
    <property type="entry name" value="Glyco_trans_2-like"/>
</dbReference>
<dbReference type="SUPFAM" id="SSF53448">
    <property type="entry name" value="Nucleotide-diphospho-sugar transferases"/>
    <property type="match status" value="1"/>
</dbReference>
<dbReference type="Gene3D" id="3.90.550.10">
    <property type="entry name" value="Spore Coat Polysaccharide Biosynthesis Protein SpsA, Chain A"/>
    <property type="match status" value="1"/>
</dbReference>
<dbReference type="Proteomes" id="UP001370100">
    <property type="component" value="Unassembled WGS sequence"/>
</dbReference>
<dbReference type="CDD" id="cd02525">
    <property type="entry name" value="Succinoglycan_BP_ExoA"/>
    <property type="match status" value="1"/>
</dbReference>
<dbReference type="EC" id="2.4.-.-" evidence="2"/>
<dbReference type="GO" id="GO:0016757">
    <property type="term" value="F:glycosyltransferase activity"/>
    <property type="evidence" value="ECO:0007669"/>
    <property type="project" value="UniProtKB-KW"/>
</dbReference>
<sequence>MSVQTSNTPDTGEAATVTISVIVPCRDELPRLPAFLAGIERQSLRPVEVVVADGASTDGTRAWWEQAAASRDWLVVVDNPGRTIPRALNLALAHASGELVARMDLHAAYAPDYLAEVSAPLLADEQVVGCGGAMESTGEGPTGRAVAAVMRRPIGMGGAAHRVGAPGGPVDHVFSGCYRRAALLAAGGFDEGLSANEDVEMDVRLRLAGGRIWLAPDARTSWSVPERLGRLASKMFRYGRCKAGTARRHPGSLRARQLAPPALIAVLVGLGVVKPAAAVGVLAAYVGATGVAAAAAAREDGAPVWRAVPVPAVVHLSWGSGLIVGAVVEAARVAASRARG</sequence>
<name>A0ABU8N6I5_9PSEU</name>
<protein>
    <submittedName>
        <fullName evidence="2">Glycosyltransferase family 2 protein</fullName>
        <ecNumber evidence="2">2.4.-.-</ecNumber>
    </submittedName>
</protein>
<evidence type="ECO:0000313" key="3">
    <source>
        <dbReference type="Proteomes" id="UP001370100"/>
    </source>
</evidence>
<keyword evidence="3" id="KW-1185">Reference proteome</keyword>
<keyword evidence="2" id="KW-0328">Glycosyltransferase</keyword>
<evidence type="ECO:0000313" key="2">
    <source>
        <dbReference type="EMBL" id="MEJ2888003.1"/>
    </source>
</evidence>